<protein>
    <submittedName>
        <fullName evidence="1">Uncharacterized protein</fullName>
    </submittedName>
</protein>
<dbReference type="Proteomes" id="UP000224634">
    <property type="component" value="Unassembled WGS sequence"/>
</dbReference>
<accession>A0A2B7XNY5</accession>
<proteinExistence type="predicted"/>
<organism evidence="1 2">
    <name type="scientific">Polytolypa hystricis (strain UAMH7299)</name>
    <dbReference type="NCBI Taxonomy" id="1447883"/>
    <lineage>
        <taxon>Eukaryota</taxon>
        <taxon>Fungi</taxon>
        <taxon>Dikarya</taxon>
        <taxon>Ascomycota</taxon>
        <taxon>Pezizomycotina</taxon>
        <taxon>Eurotiomycetes</taxon>
        <taxon>Eurotiomycetidae</taxon>
        <taxon>Onygenales</taxon>
        <taxon>Onygenales incertae sedis</taxon>
        <taxon>Polytolypa</taxon>
    </lineage>
</organism>
<comment type="caution">
    <text evidence="1">The sequence shown here is derived from an EMBL/GenBank/DDBJ whole genome shotgun (WGS) entry which is preliminary data.</text>
</comment>
<keyword evidence="2" id="KW-1185">Reference proteome</keyword>
<sequence>MACGPKTAFAGHINGELPKARNAWFIVCVALFHLRGLNTSASGPQIAGSIWTASISATIFRVSPKALLTCKRPHRADVPRFRGTEEEAGLTAMIYSLICQLTRFRPTDDGAQLNSDTLEKLDGERVSADAGLRLLKDLLENTPLLRYCVISELSDLETDAGKGLCGKFLDMFFAHIQNPDRPVRLLFTTPGHSRVLDQFVKQEDQAHTDHTFQQIERRGQHLRLEMP</sequence>
<evidence type="ECO:0000313" key="1">
    <source>
        <dbReference type="EMBL" id="PGH10471.1"/>
    </source>
</evidence>
<gene>
    <name evidence="1" type="ORF">AJ80_07514</name>
</gene>
<dbReference type="OrthoDB" id="4840035at2759"/>
<reference evidence="1 2" key="1">
    <citation type="submission" date="2017-10" db="EMBL/GenBank/DDBJ databases">
        <title>Comparative genomics in systemic dimorphic fungi from Ajellomycetaceae.</title>
        <authorList>
            <person name="Munoz J.F."/>
            <person name="Mcewen J.G."/>
            <person name="Clay O.K."/>
            <person name="Cuomo C.A."/>
        </authorList>
    </citation>
    <scope>NUCLEOTIDE SEQUENCE [LARGE SCALE GENOMIC DNA]</scope>
    <source>
        <strain evidence="1 2">UAMH7299</strain>
    </source>
</reference>
<name>A0A2B7XNY5_POLH7</name>
<dbReference type="AlphaFoldDB" id="A0A2B7XNY5"/>
<evidence type="ECO:0000313" key="2">
    <source>
        <dbReference type="Proteomes" id="UP000224634"/>
    </source>
</evidence>
<dbReference type="STRING" id="1447883.A0A2B7XNY5"/>
<dbReference type="EMBL" id="PDNA01000146">
    <property type="protein sequence ID" value="PGH10471.1"/>
    <property type="molecule type" value="Genomic_DNA"/>
</dbReference>